<dbReference type="AlphaFoldDB" id="A0A0V0RP28"/>
<dbReference type="OrthoDB" id="5929871at2759"/>
<protein>
    <submittedName>
        <fullName evidence="2">Uncharacterized protein</fullName>
    </submittedName>
</protein>
<accession>A0A0V0RP28</accession>
<feature type="compositionally biased region" description="Basic and acidic residues" evidence="1">
    <location>
        <begin position="1"/>
        <end position="10"/>
    </location>
</feature>
<gene>
    <name evidence="2" type="ORF">T07_1248</name>
</gene>
<evidence type="ECO:0000313" key="3">
    <source>
        <dbReference type="Proteomes" id="UP000054630"/>
    </source>
</evidence>
<comment type="caution">
    <text evidence="2">The sequence shown here is derived from an EMBL/GenBank/DDBJ whole genome shotgun (WGS) entry which is preliminary data.</text>
</comment>
<proteinExistence type="predicted"/>
<reference evidence="2 3" key="1">
    <citation type="submission" date="2015-01" db="EMBL/GenBank/DDBJ databases">
        <title>Evolution of Trichinella species and genotypes.</title>
        <authorList>
            <person name="Korhonen P.K."/>
            <person name="Edoardo P."/>
            <person name="Giuseppe L.R."/>
            <person name="Gasser R.B."/>
        </authorList>
    </citation>
    <scope>NUCLEOTIDE SEQUENCE [LARGE SCALE GENOMIC DNA]</scope>
    <source>
        <strain evidence="2">ISS37</strain>
    </source>
</reference>
<feature type="region of interest" description="Disordered" evidence="1">
    <location>
        <begin position="1"/>
        <end position="37"/>
    </location>
</feature>
<evidence type="ECO:0000256" key="1">
    <source>
        <dbReference type="SAM" id="MobiDB-lite"/>
    </source>
</evidence>
<dbReference type="EMBL" id="JYDL01000116">
    <property type="protein sequence ID" value="KRX16042.1"/>
    <property type="molecule type" value="Genomic_DNA"/>
</dbReference>
<dbReference type="Proteomes" id="UP000054630">
    <property type="component" value="Unassembled WGS sequence"/>
</dbReference>
<keyword evidence="3" id="KW-1185">Reference proteome</keyword>
<evidence type="ECO:0000313" key="2">
    <source>
        <dbReference type="EMBL" id="KRX16042.1"/>
    </source>
</evidence>
<name>A0A0V0RP28_9BILA</name>
<organism evidence="2 3">
    <name type="scientific">Trichinella nelsoni</name>
    <dbReference type="NCBI Taxonomy" id="6336"/>
    <lineage>
        <taxon>Eukaryota</taxon>
        <taxon>Metazoa</taxon>
        <taxon>Ecdysozoa</taxon>
        <taxon>Nematoda</taxon>
        <taxon>Enoplea</taxon>
        <taxon>Dorylaimia</taxon>
        <taxon>Trichinellida</taxon>
        <taxon>Trichinellidae</taxon>
        <taxon>Trichinella</taxon>
    </lineage>
</organism>
<sequence length="81" mass="9155">MAFERLRQEAEQPSTSASTDTDRSGKKKGAPYQPCVSSDIKTSYDRKITCASHLGQFDQEDKSRKDDSRIMGGLSIYKEYK</sequence>